<dbReference type="AlphaFoldDB" id="A0A8T0HZX6"/>
<name>A0A8T0HZX6_CERPU</name>
<proteinExistence type="predicted"/>
<protein>
    <submittedName>
        <fullName evidence="1">Uncharacterized protein</fullName>
    </submittedName>
</protein>
<evidence type="ECO:0000313" key="2">
    <source>
        <dbReference type="Proteomes" id="UP000822688"/>
    </source>
</evidence>
<dbReference type="Proteomes" id="UP000822688">
    <property type="component" value="Chromosome 5"/>
</dbReference>
<gene>
    <name evidence="1" type="ORF">KC19_5G064700</name>
</gene>
<reference evidence="1" key="1">
    <citation type="submission" date="2020-06" db="EMBL/GenBank/DDBJ databases">
        <title>WGS assembly of Ceratodon purpureus strain R40.</title>
        <authorList>
            <person name="Carey S.B."/>
            <person name="Jenkins J."/>
            <person name="Shu S."/>
            <person name="Lovell J.T."/>
            <person name="Sreedasyam A."/>
            <person name="Maumus F."/>
            <person name="Tiley G.P."/>
            <person name="Fernandez-Pozo N."/>
            <person name="Barry K."/>
            <person name="Chen C."/>
            <person name="Wang M."/>
            <person name="Lipzen A."/>
            <person name="Daum C."/>
            <person name="Saski C.A."/>
            <person name="Payton A.C."/>
            <person name="Mcbreen J.C."/>
            <person name="Conrad R.E."/>
            <person name="Kollar L.M."/>
            <person name="Olsson S."/>
            <person name="Huttunen S."/>
            <person name="Landis J.B."/>
            <person name="Wickett N.J."/>
            <person name="Johnson M.G."/>
            <person name="Rensing S.A."/>
            <person name="Grimwood J."/>
            <person name="Schmutz J."/>
            <person name="Mcdaniel S.F."/>
        </authorList>
    </citation>
    <scope>NUCLEOTIDE SEQUENCE</scope>
    <source>
        <strain evidence="1">R40</strain>
    </source>
</reference>
<sequence length="286" mass="32545">MVLAKWKDFKDPVSNPTNPRVVFFYLPALEKAKQRSIRCSVLIAFGPNVPHNLFCNWLGDWLEGHDITATMHKRVCEGVFVVVCDKEGACDIPAPALRDYPNMRPAVFPVSVDLFTKADDLMLKVISLPNLPFQSQCYLPAIANKLGLFVGHTGADDSPKAPRIPENTFLGHFLYNQQQSCTPAPVKILILAQNEKRIPSYLQLQISQDEWYRQTLVQEVLNFPYSPIFPPERRQPRFFTSLENKRSRLYTVLNTRSKRLGIPSMNTRKMVQGSRGLFPSGRQHSS</sequence>
<accession>A0A8T0HZX6</accession>
<organism evidence="1 2">
    <name type="scientific">Ceratodon purpureus</name>
    <name type="common">Fire moss</name>
    <name type="synonym">Dicranum purpureum</name>
    <dbReference type="NCBI Taxonomy" id="3225"/>
    <lineage>
        <taxon>Eukaryota</taxon>
        <taxon>Viridiplantae</taxon>
        <taxon>Streptophyta</taxon>
        <taxon>Embryophyta</taxon>
        <taxon>Bryophyta</taxon>
        <taxon>Bryophytina</taxon>
        <taxon>Bryopsida</taxon>
        <taxon>Dicranidae</taxon>
        <taxon>Pseudoditrichales</taxon>
        <taxon>Ditrichaceae</taxon>
        <taxon>Ceratodon</taxon>
    </lineage>
</organism>
<comment type="caution">
    <text evidence="1">The sequence shown here is derived from an EMBL/GenBank/DDBJ whole genome shotgun (WGS) entry which is preliminary data.</text>
</comment>
<keyword evidence="2" id="KW-1185">Reference proteome</keyword>
<evidence type="ECO:0000313" key="1">
    <source>
        <dbReference type="EMBL" id="KAG0576229.1"/>
    </source>
</evidence>
<dbReference type="EMBL" id="CM026425">
    <property type="protein sequence ID" value="KAG0576229.1"/>
    <property type="molecule type" value="Genomic_DNA"/>
</dbReference>